<dbReference type="EMBL" id="JBBWWR010000021">
    <property type="protein sequence ID" value="KAK8937799.1"/>
    <property type="molecule type" value="Genomic_DNA"/>
</dbReference>
<gene>
    <name evidence="1" type="ORF">KSP40_PGU011701</name>
</gene>
<evidence type="ECO:0000313" key="1">
    <source>
        <dbReference type="EMBL" id="KAK8937799.1"/>
    </source>
</evidence>
<comment type="caution">
    <text evidence="1">The sequence shown here is derived from an EMBL/GenBank/DDBJ whole genome shotgun (WGS) entry which is preliminary data.</text>
</comment>
<evidence type="ECO:0000313" key="2">
    <source>
        <dbReference type="Proteomes" id="UP001412067"/>
    </source>
</evidence>
<dbReference type="Proteomes" id="UP001412067">
    <property type="component" value="Unassembled WGS sequence"/>
</dbReference>
<proteinExistence type="predicted"/>
<name>A0ABR2LDL7_9ASPA</name>
<protein>
    <submittedName>
        <fullName evidence="1">Uncharacterized protein</fullName>
    </submittedName>
</protein>
<accession>A0ABR2LDL7</accession>
<sequence length="91" mass="9717">MPPKPSAPDPLVPAPDDEFIPDRDQVLTLMEPRGGVLSGRARARQTQFGTIKKASRAEGLCVGEFGLVISSSALAGSDKNLILIFLLKDLD</sequence>
<keyword evidence="2" id="KW-1185">Reference proteome</keyword>
<reference evidence="1 2" key="1">
    <citation type="journal article" date="2022" name="Nat. Plants">
        <title>Genomes of leafy and leafless Platanthera orchids illuminate the evolution of mycoheterotrophy.</title>
        <authorList>
            <person name="Li M.H."/>
            <person name="Liu K.W."/>
            <person name="Li Z."/>
            <person name="Lu H.C."/>
            <person name="Ye Q.L."/>
            <person name="Zhang D."/>
            <person name="Wang J.Y."/>
            <person name="Li Y.F."/>
            <person name="Zhong Z.M."/>
            <person name="Liu X."/>
            <person name="Yu X."/>
            <person name="Liu D.K."/>
            <person name="Tu X.D."/>
            <person name="Liu B."/>
            <person name="Hao Y."/>
            <person name="Liao X.Y."/>
            <person name="Jiang Y.T."/>
            <person name="Sun W.H."/>
            <person name="Chen J."/>
            <person name="Chen Y.Q."/>
            <person name="Ai Y."/>
            <person name="Zhai J.W."/>
            <person name="Wu S.S."/>
            <person name="Zhou Z."/>
            <person name="Hsiao Y.Y."/>
            <person name="Wu W.L."/>
            <person name="Chen Y.Y."/>
            <person name="Lin Y.F."/>
            <person name="Hsu J.L."/>
            <person name="Li C.Y."/>
            <person name="Wang Z.W."/>
            <person name="Zhao X."/>
            <person name="Zhong W.Y."/>
            <person name="Ma X.K."/>
            <person name="Ma L."/>
            <person name="Huang J."/>
            <person name="Chen G.Z."/>
            <person name="Huang M.Z."/>
            <person name="Huang L."/>
            <person name="Peng D.H."/>
            <person name="Luo Y.B."/>
            <person name="Zou S.Q."/>
            <person name="Chen S.P."/>
            <person name="Lan S."/>
            <person name="Tsai W.C."/>
            <person name="Van de Peer Y."/>
            <person name="Liu Z.J."/>
        </authorList>
    </citation>
    <scope>NUCLEOTIDE SEQUENCE [LARGE SCALE GENOMIC DNA]</scope>
    <source>
        <strain evidence="1">Lor288</strain>
    </source>
</reference>
<organism evidence="1 2">
    <name type="scientific">Platanthera guangdongensis</name>
    <dbReference type="NCBI Taxonomy" id="2320717"/>
    <lineage>
        <taxon>Eukaryota</taxon>
        <taxon>Viridiplantae</taxon>
        <taxon>Streptophyta</taxon>
        <taxon>Embryophyta</taxon>
        <taxon>Tracheophyta</taxon>
        <taxon>Spermatophyta</taxon>
        <taxon>Magnoliopsida</taxon>
        <taxon>Liliopsida</taxon>
        <taxon>Asparagales</taxon>
        <taxon>Orchidaceae</taxon>
        <taxon>Orchidoideae</taxon>
        <taxon>Orchideae</taxon>
        <taxon>Orchidinae</taxon>
        <taxon>Platanthera</taxon>
    </lineage>
</organism>